<protein>
    <submittedName>
        <fullName evidence="1">Transducin family protein / WD-40 repeat family protein</fullName>
    </submittedName>
</protein>
<dbReference type="EMBL" id="GBRH01202046">
    <property type="protein sequence ID" value="JAD95849.1"/>
    <property type="molecule type" value="Transcribed_RNA"/>
</dbReference>
<reference evidence="1" key="1">
    <citation type="submission" date="2014-09" db="EMBL/GenBank/DDBJ databases">
        <authorList>
            <person name="Magalhaes I.L.F."/>
            <person name="Oliveira U."/>
            <person name="Santos F.R."/>
            <person name="Vidigal T.H.D.A."/>
            <person name="Brescovit A.D."/>
            <person name="Santos A.J."/>
        </authorList>
    </citation>
    <scope>NUCLEOTIDE SEQUENCE</scope>
    <source>
        <tissue evidence="1">Shoot tissue taken approximately 20 cm above the soil surface</tissue>
    </source>
</reference>
<evidence type="ECO:0000313" key="1">
    <source>
        <dbReference type="EMBL" id="JAD95849.1"/>
    </source>
</evidence>
<dbReference type="AlphaFoldDB" id="A0A0A9E4Y2"/>
<proteinExistence type="predicted"/>
<reference evidence="1" key="2">
    <citation type="journal article" date="2015" name="Data Brief">
        <title>Shoot transcriptome of the giant reed, Arundo donax.</title>
        <authorList>
            <person name="Barrero R.A."/>
            <person name="Guerrero F.D."/>
            <person name="Moolhuijzen P."/>
            <person name="Goolsby J.A."/>
            <person name="Tidwell J."/>
            <person name="Bellgard S.E."/>
            <person name="Bellgard M.I."/>
        </authorList>
    </citation>
    <scope>NUCLEOTIDE SEQUENCE</scope>
    <source>
        <tissue evidence="1">Shoot tissue taken approximately 20 cm above the soil surface</tissue>
    </source>
</reference>
<name>A0A0A9E4Y2_ARUDO</name>
<accession>A0A0A9E4Y2</accession>
<organism evidence="1">
    <name type="scientific">Arundo donax</name>
    <name type="common">Giant reed</name>
    <name type="synonym">Donax arundinaceus</name>
    <dbReference type="NCBI Taxonomy" id="35708"/>
    <lineage>
        <taxon>Eukaryota</taxon>
        <taxon>Viridiplantae</taxon>
        <taxon>Streptophyta</taxon>
        <taxon>Embryophyta</taxon>
        <taxon>Tracheophyta</taxon>
        <taxon>Spermatophyta</taxon>
        <taxon>Magnoliopsida</taxon>
        <taxon>Liliopsida</taxon>
        <taxon>Poales</taxon>
        <taxon>Poaceae</taxon>
        <taxon>PACMAD clade</taxon>
        <taxon>Arundinoideae</taxon>
        <taxon>Arundineae</taxon>
        <taxon>Arundo</taxon>
    </lineage>
</organism>
<sequence length="75" mass="7657">MIPLQRERHKAALHLVPPPSPDAAVVPAAEEQRLLWIGVEPDVIGGAAVRLHDANGVEQCGGVRLGGCCGGGGDA</sequence>